<dbReference type="InterPro" id="IPR050179">
    <property type="entry name" value="Trans_hexapeptide_repeat"/>
</dbReference>
<dbReference type="KEGG" id="mhey:H2LOC_002790"/>
<keyword evidence="6" id="KW-1185">Reference proteome</keyword>
<protein>
    <recommendedName>
        <fullName evidence="4">Mannose-1-phosphate guanyltransferase C-terminal domain-containing protein</fullName>
    </recommendedName>
</protein>
<comment type="similarity">
    <text evidence="1">Belongs to the transferase hexapeptide repeat family.</text>
</comment>
<evidence type="ECO:0000256" key="2">
    <source>
        <dbReference type="ARBA" id="ARBA00022737"/>
    </source>
</evidence>
<dbReference type="InterPro" id="IPR011004">
    <property type="entry name" value="Trimer_LpxA-like_sf"/>
</dbReference>
<dbReference type="EMBL" id="CP046052">
    <property type="protein sequence ID" value="QGM44698.1"/>
    <property type="molecule type" value="Genomic_DNA"/>
</dbReference>
<dbReference type="InterPro" id="IPR056729">
    <property type="entry name" value="GMPPB_C"/>
</dbReference>
<dbReference type="SUPFAM" id="SSF51161">
    <property type="entry name" value="Trimeric LpxA-like enzymes"/>
    <property type="match status" value="1"/>
</dbReference>
<keyword evidence="3" id="KW-0808">Transferase</keyword>
<dbReference type="PANTHER" id="PTHR43300:SF7">
    <property type="entry name" value="UDP-N-ACETYLBACILLOSAMINE N-ACETYLTRANSFERASE"/>
    <property type="match status" value="1"/>
</dbReference>
<proteinExistence type="inferred from homology"/>
<dbReference type="AlphaFoldDB" id="A0A6B8KDR5"/>
<dbReference type="RefSeq" id="WP_136494994.1">
    <property type="nucleotide sequence ID" value="NZ_CP046052.1"/>
</dbReference>
<dbReference type="Gene3D" id="2.160.10.10">
    <property type="entry name" value="Hexapeptide repeat proteins"/>
    <property type="match status" value="1"/>
</dbReference>
<sequence>MADIVIFGASMSAEVVKAYIDAHSGHRVVGFTVDRAYASSPHFLGLPLVPWDRLEESFPPHRVELMGPISYRLMNELRRDRFHEGKARNYRFASFIHPACLRYDDPIGENCFIGPHNVIEPRAQIGDNVIIWGGSYVAHHCVIGSHTFISGEVGISGGTTIGERCFLGGGAVVGEGLTVGDACLLSMGVVVTRNIPANSVVRRSSEDRLARFPSSRVKHLL</sequence>
<accession>A0A6B8KDR5</accession>
<dbReference type="PANTHER" id="PTHR43300">
    <property type="entry name" value="ACETYLTRANSFERASE"/>
    <property type="match status" value="1"/>
</dbReference>
<dbReference type="InterPro" id="IPR020019">
    <property type="entry name" value="AcTrfase_PglD-like"/>
</dbReference>
<reference evidence="5 6" key="1">
    <citation type="submission" date="2019-11" db="EMBL/GenBank/DDBJ databases">
        <title>The genome sequence of Methylocystis heyeri.</title>
        <authorList>
            <person name="Oshkin I.Y."/>
            <person name="Miroshnikov K."/>
            <person name="Dedysh S.N."/>
        </authorList>
    </citation>
    <scope>NUCLEOTIDE SEQUENCE [LARGE SCALE GENOMIC DNA]</scope>
    <source>
        <strain evidence="5 6">H2</strain>
    </source>
</reference>
<dbReference type="CDD" id="cd03360">
    <property type="entry name" value="LbH_AT_putative"/>
    <property type="match status" value="1"/>
</dbReference>
<evidence type="ECO:0000313" key="6">
    <source>
        <dbReference type="Proteomes" id="UP000309061"/>
    </source>
</evidence>
<gene>
    <name evidence="5" type="ORF">H2LOC_002790</name>
</gene>
<name>A0A6B8KDR5_9HYPH</name>
<organism evidence="5 6">
    <name type="scientific">Methylocystis heyeri</name>
    <dbReference type="NCBI Taxonomy" id="391905"/>
    <lineage>
        <taxon>Bacteria</taxon>
        <taxon>Pseudomonadati</taxon>
        <taxon>Pseudomonadota</taxon>
        <taxon>Alphaproteobacteria</taxon>
        <taxon>Hyphomicrobiales</taxon>
        <taxon>Methylocystaceae</taxon>
        <taxon>Methylocystis</taxon>
    </lineage>
</organism>
<keyword evidence="2" id="KW-0677">Repeat</keyword>
<dbReference type="Pfam" id="PF25087">
    <property type="entry name" value="GMPPB_C"/>
    <property type="match status" value="1"/>
</dbReference>
<evidence type="ECO:0000313" key="5">
    <source>
        <dbReference type="EMBL" id="QGM44698.1"/>
    </source>
</evidence>
<evidence type="ECO:0000256" key="1">
    <source>
        <dbReference type="ARBA" id="ARBA00007274"/>
    </source>
</evidence>
<dbReference type="Proteomes" id="UP000309061">
    <property type="component" value="Chromosome"/>
</dbReference>
<evidence type="ECO:0000256" key="3">
    <source>
        <dbReference type="ARBA" id="ARBA00023315"/>
    </source>
</evidence>
<evidence type="ECO:0000259" key="4">
    <source>
        <dbReference type="Pfam" id="PF25087"/>
    </source>
</evidence>
<keyword evidence="3" id="KW-0012">Acyltransferase</keyword>
<dbReference type="OrthoDB" id="1115300at2"/>
<feature type="domain" description="Mannose-1-phosphate guanyltransferase C-terminal" evidence="4">
    <location>
        <begin position="106"/>
        <end position="192"/>
    </location>
</feature>